<feature type="transmembrane region" description="Helical" evidence="10">
    <location>
        <begin position="532"/>
        <end position="560"/>
    </location>
</feature>
<keyword evidence="8" id="KW-0333">Golgi apparatus</keyword>
<dbReference type="GO" id="GO:0072657">
    <property type="term" value="P:protein localization to membrane"/>
    <property type="evidence" value="ECO:0007669"/>
    <property type="project" value="TreeGrafter"/>
</dbReference>
<reference evidence="11" key="2">
    <citation type="submission" date="2020-08" db="EMBL/GenBank/DDBJ databases">
        <title>Plant Genome Project.</title>
        <authorList>
            <person name="Zhang R.-G."/>
        </authorList>
    </citation>
    <scope>NUCLEOTIDE SEQUENCE</scope>
    <source>
        <strain evidence="11">Huo1</strain>
        <tissue evidence="11">Leaf</tissue>
    </source>
</reference>
<comment type="subcellular location">
    <subcellularLocation>
        <location evidence="1">Endosome membrane</location>
        <topology evidence="1">Multi-pass membrane protein</topology>
    </subcellularLocation>
    <subcellularLocation>
        <location evidence="2">Golgi apparatus membrane</location>
        <topology evidence="2">Multi-pass membrane protein</topology>
    </subcellularLocation>
</comment>
<dbReference type="EMBL" id="PNBA02000007">
    <property type="protein sequence ID" value="KAG6417149.1"/>
    <property type="molecule type" value="Genomic_DNA"/>
</dbReference>
<evidence type="ECO:0000256" key="6">
    <source>
        <dbReference type="ARBA" id="ARBA00022753"/>
    </source>
</evidence>
<feature type="transmembrane region" description="Helical" evidence="10">
    <location>
        <begin position="344"/>
        <end position="370"/>
    </location>
</feature>
<feature type="transmembrane region" description="Helical" evidence="10">
    <location>
        <begin position="603"/>
        <end position="631"/>
    </location>
</feature>
<comment type="similarity">
    <text evidence="3 10">Belongs to the nonaspanin (TM9SF) (TC 9.A.2) family.</text>
</comment>
<evidence type="ECO:0000313" key="11">
    <source>
        <dbReference type="EMBL" id="KAG6417149.1"/>
    </source>
</evidence>
<feature type="transmembrane region" description="Helical" evidence="10">
    <location>
        <begin position="449"/>
        <end position="472"/>
    </location>
</feature>
<evidence type="ECO:0000256" key="3">
    <source>
        <dbReference type="ARBA" id="ARBA00005227"/>
    </source>
</evidence>
<evidence type="ECO:0000256" key="8">
    <source>
        <dbReference type="ARBA" id="ARBA00023034"/>
    </source>
</evidence>
<accession>A0A8X8ZV39</accession>
<dbReference type="PANTHER" id="PTHR10766:SF110">
    <property type="entry name" value="TRANSMEMBRANE 9 SUPERFAMILY MEMBER 8-RELATED"/>
    <property type="match status" value="1"/>
</dbReference>
<dbReference type="PANTHER" id="PTHR10766">
    <property type="entry name" value="TRANSMEMBRANE 9 SUPERFAMILY PROTEIN"/>
    <property type="match status" value="1"/>
</dbReference>
<dbReference type="GO" id="GO:0000139">
    <property type="term" value="C:Golgi membrane"/>
    <property type="evidence" value="ECO:0007669"/>
    <property type="project" value="UniProtKB-SubCell"/>
</dbReference>
<evidence type="ECO:0000256" key="4">
    <source>
        <dbReference type="ARBA" id="ARBA00022692"/>
    </source>
</evidence>
<reference evidence="11" key="1">
    <citation type="submission" date="2018-01" db="EMBL/GenBank/DDBJ databases">
        <authorList>
            <person name="Mao J.F."/>
        </authorList>
    </citation>
    <scope>NUCLEOTIDE SEQUENCE</scope>
    <source>
        <strain evidence="11">Huo1</strain>
        <tissue evidence="11">Leaf</tissue>
    </source>
</reference>
<evidence type="ECO:0000256" key="1">
    <source>
        <dbReference type="ARBA" id="ARBA00004337"/>
    </source>
</evidence>
<protein>
    <recommendedName>
        <fullName evidence="10">Transmembrane 9 superfamily member</fullName>
    </recommendedName>
</protein>
<evidence type="ECO:0000256" key="7">
    <source>
        <dbReference type="ARBA" id="ARBA00022989"/>
    </source>
</evidence>
<dbReference type="InterPro" id="IPR004240">
    <property type="entry name" value="EMP70"/>
</dbReference>
<keyword evidence="12" id="KW-1185">Reference proteome</keyword>
<name>A0A8X8ZV39_SALSN</name>
<feature type="transmembrane region" description="Helical" evidence="10">
    <location>
        <begin position="280"/>
        <end position="302"/>
    </location>
</feature>
<evidence type="ECO:0000256" key="5">
    <source>
        <dbReference type="ARBA" id="ARBA00022729"/>
    </source>
</evidence>
<dbReference type="Pfam" id="PF02990">
    <property type="entry name" value="EMP70"/>
    <property type="match status" value="1"/>
</dbReference>
<keyword evidence="7 10" id="KW-1133">Transmembrane helix</keyword>
<dbReference type="AlphaFoldDB" id="A0A8X8ZV39"/>
<keyword evidence="9 10" id="KW-0472">Membrane</keyword>
<feature type="transmembrane region" description="Helical" evidence="10">
    <location>
        <begin position="376"/>
        <end position="400"/>
    </location>
</feature>
<organism evidence="11">
    <name type="scientific">Salvia splendens</name>
    <name type="common">Scarlet sage</name>
    <dbReference type="NCBI Taxonomy" id="180675"/>
    <lineage>
        <taxon>Eukaryota</taxon>
        <taxon>Viridiplantae</taxon>
        <taxon>Streptophyta</taxon>
        <taxon>Embryophyta</taxon>
        <taxon>Tracheophyta</taxon>
        <taxon>Spermatophyta</taxon>
        <taxon>Magnoliopsida</taxon>
        <taxon>eudicotyledons</taxon>
        <taxon>Gunneridae</taxon>
        <taxon>Pentapetalae</taxon>
        <taxon>asterids</taxon>
        <taxon>lamiids</taxon>
        <taxon>Lamiales</taxon>
        <taxon>Lamiaceae</taxon>
        <taxon>Nepetoideae</taxon>
        <taxon>Mentheae</taxon>
        <taxon>Salviinae</taxon>
        <taxon>Salvia</taxon>
        <taxon>Salvia subgen. Calosphace</taxon>
        <taxon>core Calosphace</taxon>
    </lineage>
</organism>
<evidence type="ECO:0000256" key="9">
    <source>
        <dbReference type="ARBA" id="ARBA00023136"/>
    </source>
</evidence>
<evidence type="ECO:0000256" key="2">
    <source>
        <dbReference type="ARBA" id="ARBA00004653"/>
    </source>
</evidence>
<comment type="caution">
    <text evidence="11">The sequence shown here is derived from an EMBL/GenBank/DDBJ whole genome shotgun (WGS) entry which is preliminary data.</text>
</comment>
<proteinExistence type="inferred from homology"/>
<keyword evidence="6" id="KW-0967">Endosome</keyword>
<feature type="transmembrane region" description="Helical" evidence="10">
    <location>
        <begin position="412"/>
        <end position="437"/>
    </location>
</feature>
<evidence type="ECO:0000313" key="12">
    <source>
        <dbReference type="Proteomes" id="UP000298416"/>
    </source>
</evidence>
<sequence>MERALNSIRAVLITAVICIVLFSDDARSFYLPGVAPEDFEKGDSLSVKVNKLTSIKTQLPYSYYSIPYCRPNTIIDSRENLGEVLRGDRIENSRYVFRMREPQLCNVLCRVELDPKSSKAFKEKIEDEYRVNMILDNLPLVVPIPRSEQEGPPIYQLGFYVGLKGQYAGSKEEKYFLHNHLNFVVKYHKDPQTYTSRIVGFEVTPFSVKHEYEGKWTENTRLATCDPHAQRIVTSSSSPQEVEDKQEVIFTYDVTFQESNVKWAMRWDTYLLMADDQIHWFSIVNSLMIVLFLSGMVAMIMLRTLYRDISRYNELETHEEAQEETGWKLVHADVFRTPSNSDLLCVYVGTGVQFLGMVVVTMIFAVLGFLSPSNRGGLMTAMLLLWAFMGIFAGYAAARLYKMFKGTEWKKIAVNTAVFFPATAFALFFVLNALIWGEKSSGAVPFGTMFALVFLWFGISVPLVFLGSYIGFKKPVIEDPVKTNKIQRQIPEQAWYMNPIFSILIGGILPFGAVFIELFFILSSIWLNQFYYIFGFLLIVFVILLITCAEITVVLCYFQLCSEDYLWWWRSYLTAGSSAVYLFLYAVFYFFTKLDITKPVSGALYFGYMLIASYAFFVLTGAIGFYACFWFTRLIYSSVKID</sequence>
<feature type="transmembrane region" description="Helical" evidence="10">
    <location>
        <begin position="493"/>
        <end position="526"/>
    </location>
</feature>
<dbReference type="GO" id="GO:0010008">
    <property type="term" value="C:endosome membrane"/>
    <property type="evidence" value="ECO:0007669"/>
    <property type="project" value="UniProtKB-SubCell"/>
</dbReference>
<feature type="transmembrane region" description="Helical" evidence="10">
    <location>
        <begin position="572"/>
        <end position="591"/>
    </location>
</feature>
<dbReference type="OrthoDB" id="1666796at2759"/>
<keyword evidence="5" id="KW-0732">Signal</keyword>
<keyword evidence="4 10" id="KW-0812">Transmembrane</keyword>
<gene>
    <name evidence="11" type="ORF">SASPL_119300</name>
</gene>
<dbReference type="Proteomes" id="UP000298416">
    <property type="component" value="Unassembled WGS sequence"/>
</dbReference>
<evidence type="ECO:0000256" key="10">
    <source>
        <dbReference type="RuleBase" id="RU363079"/>
    </source>
</evidence>